<accession>A0A6G9H3H7</accession>
<evidence type="ECO:0000313" key="5">
    <source>
        <dbReference type="Proteomes" id="UP000501179"/>
    </source>
</evidence>
<dbReference type="NCBIfam" id="TIGR03083">
    <property type="entry name" value="maleylpyruvate isomerase family mycothiol-dependent enzyme"/>
    <property type="match status" value="1"/>
</dbReference>
<dbReference type="AlphaFoldDB" id="A0A6G9H3H7"/>
<evidence type="ECO:0000313" key="4">
    <source>
        <dbReference type="EMBL" id="QIQ05024.1"/>
    </source>
</evidence>
<dbReference type="PANTHER" id="PTHR40758:SF1">
    <property type="entry name" value="CONSERVED PROTEIN"/>
    <property type="match status" value="1"/>
</dbReference>
<dbReference type="InterPro" id="IPR010872">
    <property type="entry name" value="MDMPI_C-term_domain"/>
</dbReference>
<sequence>MTRLGHDRYCDEIVGQTDRLRDALTGADLSVTVPGCPDWTLGQLARHVGGAHRWVEMLVRTRATADIPEEEAPGARGPDDADPAALDAWLEEGARKTAATLRAAGPDAEVWSWAWEHTAGFWARRMALETVVHRADAAMAAQVPYEVEPLMAADTIDEWLRILAFAQAGGDPEAADLRGGGRSIHLHATDTSGDHLQGGHSQDDHPQGIDAEWLIEFGEDGFTWRHDHRKATVALRGPLTDLMLVLQRRLPADSGRVEVLGDAKLLDFWLERTSFG</sequence>
<dbReference type="Pfam" id="PF07398">
    <property type="entry name" value="MDMPI_C"/>
    <property type="match status" value="1"/>
</dbReference>
<gene>
    <name evidence="4" type="ORF">HA039_24555</name>
</gene>
<dbReference type="InterPro" id="IPR024344">
    <property type="entry name" value="MDMPI_metal-binding"/>
</dbReference>
<dbReference type="KEGG" id="slia:HA039_24555"/>
<dbReference type="PANTHER" id="PTHR40758">
    <property type="entry name" value="CONSERVED PROTEIN"/>
    <property type="match status" value="1"/>
</dbReference>
<reference evidence="4 5" key="1">
    <citation type="submission" date="2020-03" db="EMBL/GenBank/DDBJ databases">
        <title>A novel species.</title>
        <authorList>
            <person name="Gao J."/>
        </authorList>
    </citation>
    <scope>NUCLEOTIDE SEQUENCE [LARGE SCALE GENOMIC DNA]</scope>
    <source>
        <strain evidence="4 5">QMT-12</strain>
    </source>
</reference>
<protein>
    <submittedName>
        <fullName evidence="4">Maleylpyruvate isomerase family mycothiol-dependent enzyme</fullName>
    </submittedName>
</protein>
<keyword evidence="5" id="KW-1185">Reference proteome</keyword>
<feature type="domain" description="Mycothiol-dependent maleylpyruvate isomerase metal-binding" evidence="3">
    <location>
        <begin position="12"/>
        <end position="138"/>
    </location>
</feature>
<evidence type="ECO:0000259" key="2">
    <source>
        <dbReference type="Pfam" id="PF07398"/>
    </source>
</evidence>
<feature type="region of interest" description="Disordered" evidence="1">
    <location>
        <begin position="177"/>
        <end position="205"/>
    </location>
</feature>
<dbReference type="Pfam" id="PF11716">
    <property type="entry name" value="MDMPI_N"/>
    <property type="match status" value="1"/>
</dbReference>
<name>A0A6G9H3H7_9ACTN</name>
<organism evidence="4 5">
    <name type="scientific">Streptomyces liangshanensis</name>
    <dbReference type="NCBI Taxonomy" id="2717324"/>
    <lineage>
        <taxon>Bacteria</taxon>
        <taxon>Bacillati</taxon>
        <taxon>Actinomycetota</taxon>
        <taxon>Actinomycetes</taxon>
        <taxon>Kitasatosporales</taxon>
        <taxon>Streptomycetaceae</taxon>
        <taxon>Streptomyces</taxon>
    </lineage>
</organism>
<dbReference type="GO" id="GO:0016853">
    <property type="term" value="F:isomerase activity"/>
    <property type="evidence" value="ECO:0007669"/>
    <property type="project" value="UniProtKB-KW"/>
</dbReference>
<keyword evidence="4" id="KW-0670">Pyruvate</keyword>
<dbReference type="Proteomes" id="UP000501179">
    <property type="component" value="Chromosome"/>
</dbReference>
<dbReference type="SUPFAM" id="SSF109854">
    <property type="entry name" value="DinB/YfiT-like putative metalloenzymes"/>
    <property type="match status" value="1"/>
</dbReference>
<keyword evidence="4" id="KW-0413">Isomerase</keyword>
<dbReference type="GO" id="GO:0046872">
    <property type="term" value="F:metal ion binding"/>
    <property type="evidence" value="ECO:0007669"/>
    <property type="project" value="InterPro"/>
</dbReference>
<dbReference type="EMBL" id="CP050177">
    <property type="protein sequence ID" value="QIQ05024.1"/>
    <property type="molecule type" value="Genomic_DNA"/>
</dbReference>
<proteinExistence type="predicted"/>
<dbReference type="RefSeq" id="WP_167033469.1">
    <property type="nucleotide sequence ID" value="NZ_CP050177.1"/>
</dbReference>
<feature type="domain" description="MDMPI C-terminal" evidence="2">
    <location>
        <begin position="152"/>
        <end position="267"/>
    </location>
</feature>
<evidence type="ECO:0000256" key="1">
    <source>
        <dbReference type="SAM" id="MobiDB-lite"/>
    </source>
</evidence>
<dbReference type="GO" id="GO:0005886">
    <property type="term" value="C:plasma membrane"/>
    <property type="evidence" value="ECO:0007669"/>
    <property type="project" value="TreeGrafter"/>
</dbReference>
<evidence type="ECO:0000259" key="3">
    <source>
        <dbReference type="Pfam" id="PF11716"/>
    </source>
</evidence>
<dbReference type="InterPro" id="IPR034660">
    <property type="entry name" value="DinB/YfiT-like"/>
</dbReference>
<dbReference type="InterPro" id="IPR017517">
    <property type="entry name" value="Maleyloyr_isom"/>
</dbReference>